<feature type="chain" id="PRO_5012516740" description="Secreted protein" evidence="1">
    <location>
        <begin position="18"/>
        <end position="101"/>
    </location>
</feature>
<name>A0A2A2KC15_9BILA</name>
<keyword evidence="3" id="KW-1185">Reference proteome</keyword>
<dbReference type="Proteomes" id="UP000218231">
    <property type="component" value="Unassembled WGS sequence"/>
</dbReference>
<sequence>MPSLALRMPWFMPRICAVIVSEIAMPAASSFAELMRCPVDRRSIDVCSAWLAAVDALAARIEATLVPITAMRTSIGLRPVAASLARKAEPSWWVTAGRNGL</sequence>
<dbReference type="EMBL" id="LIAE01009035">
    <property type="protein sequence ID" value="PAV71430.1"/>
    <property type="molecule type" value="Genomic_DNA"/>
</dbReference>
<organism evidence="2 3">
    <name type="scientific">Diploscapter pachys</name>
    <dbReference type="NCBI Taxonomy" id="2018661"/>
    <lineage>
        <taxon>Eukaryota</taxon>
        <taxon>Metazoa</taxon>
        <taxon>Ecdysozoa</taxon>
        <taxon>Nematoda</taxon>
        <taxon>Chromadorea</taxon>
        <taxon>Rhabditida</taxon>
        <taxon>Rhabditina</taxon>
        <taxon>Rhabditomorpha</taxon>
        <taxon>Rhabditoidea</taxon>
        <taxon>Rhabditidae</taxon>
        <taxon>Diploscapter</taxon>
    </lineage>
</organism>
<reference evidence="2 3" key="1">
    <citation type="journal article" date="2017" name="Curr. Biol.">
        <title>Genome architecture and evolution of a unichromosomal asexual nematode.</title>
        <authorList>
            <person name="Fradin H."/>
            <person name="Zegar C."/>
            <person name="Gutwein M."/>
            <person name="Lucas J."/>
            <person name="Kovtun M."/>
            <person name="Corcoran D."/>
            <person name="Baugh L.R."/>
            <person name="Kiontke K."/>
            <person name="Gunsalus K."/>
            <person name="Fitch D.H."/>
            <person name="Piano F."/>
        </authorList>
    </citation>
    <scope>NUCLEOTIDE SEQUENCE [LARGE SCALE GENOMIC DNA]</scope>
    <source>
        <strain evidence="2">PF1309</strain>
    </source>
</reference>
<proteinExistence type="predicted"/>
<dbReference type="AlphaFoldDB" id="A0A2A2KC15"/>
<gene>
    <name evidence="2" type="ORF">WR25_24681</name>
</gene>
<evidence type="ECO:0000256" key="1">
    <source>
        <dbReference type="SAM" id="SignalP"/>
    </source>
</evidence>
<feature type="signal peptide" evidence="1">
    <location>
        <begin position="1"/>
        <end position="17"/>
    </location>
</feature>
<comment type="caution">
    <text evidence="2">The sequence shown here is derived from an EMBL/GenBank/DDBJ whole genome shotgun (WGS) entry which is preliminary data.</text>
</comment>
<keyword evidence="1" id="KW-0732">Signal</keyword>
<evidence type="ECO:0000313" key="3">
    <source>
        <dbReference type="Proteomes" id="UP000218231"/>
    </source>
</evidence>
<evidence type="ECO:0000313" key="2">
    <source>
        <dbReference type="EMBL" id="PAV71430.1"/>
    </source>
</evidence>
<accession>A0A2A2KC15</accession>
<protein>
    <recommendedName>
        <fullName evidence="4">Secreted protein</fullName>
    </recommendedName>
</protein>
<evidence type="ECO:0008006" key="4">
    <source>
        <dbReference type="Google" id="ProtNLM"/>
    </source>
</evidence>